<reference evidence="2 3" key="1">
    <citation type="submission" date="2016-10" db="EMBL/GenBank/DDBJ databases">
        <authorList>
            <person name="de Groot N.N."/>
        </authorList>
    </citation>
    <scope>NUCLEOTIDE SEQUENCE [LARGE SCALE GENOMIC DNA]</scope>
    <source>
        <strain evidence="2 3">WG14</strain>
    </source>
</reference>
<dbReference type="STRING" id="28234.SAMN04488588_0388"/>
<dbReference type="EMBL" id="FMYV01000001">
    <property type="protein sequence ID" value="SDC06168.1"/>
    <property type="molecule type" value="Genomic_DNA"/>
</dbReference>
<proteinExistence type="predicted"/>
<evidence type="ECO:0000313" key="2">
    <source>
        <dbReference type="EMBL" id="SDC06168.1"/>
    </source>
</evidence>
<dbReference type="Gene3D" id="3.60.40.10">
    <property type="entry name" value="PPM-type phosphatase domain"/>
    <property type="match status" value="1"/>
</dbReference>
<dbReference type="SUPFAM" id="SSF81606">
    <property type="entry name" value="PP2C-like"/>
    <property type="match status" value="1"/>
</dbReference>
<name>A0A1G6II56_9BACT</name>
<evidence type="ECO:0000259" key="1">
    <source>
        <dbReference type="Pfam" id="PF07228"/>
    </source>
</evidence>
<dbReference type="AlphaFoldDB" id="A0A1G6II56"/>
<dbReference type="Pfam" id="PF07228">
    <property type="entry name" value="SpoIIE"/>
    <property type="match status" value="1"/>
</dbReference>
<dbReference type="Proteomes" id="UP000199322">
    <property type="component" value="Unassembled WGS sequence"/>
</dbReference>
<dbReference type="InterPro" id="IPR001932">
    <property type="entry name" value="PPM-type_phosphatase-like_dom"/>
</dbReference>
<keyword evidence="3" id="KW-1185">Reference proteome</keyword>
<dbReference type="RefSeq" id="WP_091402314.1">
    <property type="nucleotide sequence ID" value="NZ_FMYV01000001.1"/>
</dbReference>
<feature type="domain" description="PPM-type phosphatase" evidence="1">
    <location>
        <begin position="33"/>
        <end position="216"/>
    </location>
</feature>
<evidence type="ECO:0000313" key="3">
    <source>
        <dbReference type="Proteomes" id="UP000199322"/>
    </source>
</evidence>
<protein>
    <submittedName>
        <fullName evidence="2">Stage II sporulation protein E (SpoIIE)</fullName>
    </submittedName>
</protein>
<gene>
    <name evidence="2" type="ORF">SAMN04488588_0388</name>
</gene>
<organism evidence="2 3">
    <name type="scientific">Geotoga petraea</name>
    <dbReference type="NCBI Taxonomy" id="28234"/>
    <lineage>
        <taxon>Bacteria</taxon>
        <taxon>Thermotogati</taxon>
        <taxon>Thermotogota</taxon>
        <taxon>Thermotogae</taxon>
        <taxon>Petrotogales</taxon>
        <taxon>Petrotogaceae</taxon>
        <taxon>Geotoga</taxon>
    </lineage>
</organism>
<accession>A0A1G6II56</accession>
<sequence length="387" mass="43547">MISSVIYKKSINKFGEEVCGDNFQLSKTDNSKIAVLSDGLGSGIKASILSILTTEIISTMFKKGVEVEEIYQTIAKTLPVCKIRGIAYSTFSIVQVFKDGKIKIVNYDNPTPIIIRGGELYWPKYIKKVINGKDVYISNFYLEPDDFIFVFSDGIVHAGLGNMMDFGWGVENIASYIKRLYRRTRDIKYMVDNLVELTKSYYGSQPGDDSSVVGFKITEKPTAMIFTGPPLDPKQDKYFVEEFMKSEGKKIVCGGTTSNIVARIIGEEIEINFNLDSKSDIPPYGTMKGVDLVTEGVLTLKGLNNLLSQCKNNMFEIDIEEKNIDAAEKMFITIRDCDEITLQVGRKVNVFYHNPALPFDMSIRSNLIRDIKSNLLRLGKEVNVEYC</sequence>
<dbReference type="InterPro" id="IPR036457">
    <property type="entry name" value="PPM-type-like_dom_sf"/>
</dbReference>